<dbReference type="AlphaFoldDB" id="A0A3S5AFN4"/>
<sequence>MEFVRLCPGMVDMRSAIDQARQSLIDCFRSANCPIIPLTVPGGDLNSATPPRSFDPFFTEGQLDLFVRLYLNFSLFS</sequence>
<organism evidence="1 2">
    <name type="scientific">Protopolystoma xenopodis</name>
    <dbReference type="NCBI Taxonomy" id="117903"/>
    <lineage>
        <taxon>Eukaryota</taxon>
        <taxon>Metazoa</taxon>
        <taxon>Spiralia</taxon>
        <taxon>Lophotrochozoa</taxon>
        <taxon>Platyhelminthes</taxon>
        <taxon>Monogenea</taxon>
        <taxon>Polyopisthocotylea</taxon>
        <taxon>Polystomatidea</taxon>
        <taxon>Polystomatidae</taxon>
        <taxon>Protopolystoma</taxon>
    </lineage>
</organism>
<name>A0A3S5AFN4_9PLAT</name>
<reference evidence="1" key="1">
    <citation type="submission" date="2018-11" db="EMBL/GenBank/DDBJ databases">
        <authorList>
            <consortium name="Pathogen Informatics"/>
        </authorList>
    </citation>
    <scope>NUCLEOTIDE SEQUENCE</scope>
</reference>
<gene>
    <name evidence="1" type="ORF">PXEA_LOCUS8722</name>
</gene>
<dbReference type="Proteomes" id="UP000784294">
    <property type="component" value="Unassembled WGS sequence"/>
</dbReference>
<comment type="caution">
    <text evidence="1">The sequence shown here is derived from an EMBL/GenBank/DDBJ whole genome shotgun (WGS) entry which is preliminary data.</text>
</comment>
<keyword evidence="2" id="KW-1185">Reference proteome</keyword>
<accession>A0A3S5AFN4</accession>
<evidence type="ECO:0000313" key="1">
    <source>
        <dbReference type="EMBL" id="VEL15282.1"/>
    </source>
</evidence>
<evidence type="ECO:0000313" key="2">
    <source>
        <dbReference type="Proteomes" id="UP000784294"/>
    </source>
</evidence>
<protein>
    <submittedName>
        <fullName evidence="1">Uncharacterized protein</fullName>
    </submittedName>
</protein>
<proteinExistence type="predicted"/>
<dbReference type="EMBL" id="CAAALY010024072">
    <property type="protein sequence ID" value="VEL15282.1"/>
    <property type="molecule type" value="Genomic_DNA"/>
</dbReference>